<dbReference type="OrthoDB" id="17098at2759"/>
<evidence type="ECO:0000313" key="10">
    <source>
        <dbReference type="RefSeq" id="XP_015524186.1"/>
    </source>
</evidence>
<feature type="transmembrane region" description="Helical" evidence="8">
    <location>
        <begin position="6"/>
        <end position="26"/>
    </location>
</feature>
<dbReference type="GO" id="GO:0043541">
    <property type="term" value="C:UDP-N-acetylglucosamine transferase complex"/>
    <property type="evidence" value="ECO:0007669"/>
    <property type="project" value="TreeGrafter"/>
</dbReference>
<evidence type="ECO:0000256" key="7">
    <source>
        <dbReference type="ARBA" id="ARBA00023136"/>
    </source>
</evidence>
<comment type="subcellular location">
    <subcellularLocation>
        <location evidence="1">Endoplasmic reticulum membrane</location>
        <topology evidence="1">Single-pass membrane protein</topology>
    </subcellularLocation>
</comment>
<dbReference type="AlphaFoldDB" id="A0A6J0C9V5"/>
<evidence type="ECO:0000313" key="9">
    <source>
        <dbReference type="Proteomes" id="UP000829291"/>
    </source>
</evidence>
<name>A0A6J0C9V5_NEOLC</name>
<dbReference type="GeneID" id="107227523"/>
<keyword evidence="7 8" id="KW-0472">Membrane</keyword>
<accession>A0A6J0C9V5</accession>
<proteinExistence type="inferred from homology"/>
<comment type="similarity">
    <text evidence="2">Belongs to the ALG14 family.</text>
</comment>
<dbReference type="Pfam" id="PF08660">
    <property type="entry name" value="Alg14"/>
    <property type="match status" value="1"/>
</dbReference>
<dbReference type="PANTHER" id="PTHR12154">
    <property type="entry name" value="GLYCOSYL TRANSFERASE-RELATED"/>
    <property type="match status" value="1"/>
</dbReference>
<dbReference type="GO" id="GO:0004577">
    <property type="term" value="F:N-acetylglucosaminyldiphosphodolichol N-acetylglucosaminyltransferase activity"/>
    <property type="evidence" value="ECO:0007669"/>
    <property type="project" value="TreeGrafter"/>
</dbReference>
<feature type="transmembrane region" description="Helical" evidence="8">
    <location>
        <begin position="151"/>
        <end position="172"/>
    </location>
</feature>
<reference evidence="10" key="1">
    <citation type="submission" date="2025-08" db="UniProtKB">
        <authorList>
            <consortium name="RefSeq"/>
        </authorList>
    </citation>
    <scope>IDENTIFICATION</scope>
    <source>
        <tissue evidence="10">Thorax and Abdomen</tissue>
    </source>
</reference>
<dbReference type="KEGG" id="nlo:107227523"/>
<keyword evidence="10" id="KW-0808">Transferase</keyword>
<dbReference type="PANTHER" id="PTHR12154:SF4">
    <property type="entry name" value="UDP-N-ACETYLGLUCOSAMINE TRANSFERASE SUBUNIT ALG14 HOMOLOG"/>
    <property type="match status" value="1"/>
</dbReference>
<keyword evidence="5" id="KW-0256">Endoplasmic reticulum</keyword>
<dbReference type="RefSeq" id="XP_015524186.1">
    <property type="nucleotide sequence ID" value="XM_015668700.2"/>
</dbReference>
<evidence type="ECO:0000256" key="3">
    <source>
        <dbReference type="ARBA" id="ARBA00017467"/>
    </source>
</evidence>
<dbReference type="InterPro" id="IPR013969">
    <property type="entry name" value="Oligosacch_biosynth_Alg14"/>
</dbReference>
<evidence type="ECO:0000256" key="8">
    <source>
        <dbReference type="SAM" id="Phobius"/>
    </source>
</evidence>
<evidence type="ECO:0000256" key="6">
    <source>
        <dbReference type="ARBA" id="ARBA00022989"/>
    </source>
</evidence>
<organism evidence="10">
    <name type="scientific">Neodiprion lecontei</name>
    <name type="common">Redheaded pine sawfly</name>
    <dbReference type="NCBI Taxonomy" id="441921"/>
    <lineage>
        <taxon>Eukaryota</taxon>
        <taxon>Metazoa</taxon>
        <taxon>Ecdysozoa</taxon>
        <taxon>Arthropoda</taxon>
        <taxon>Hexapoda</taxon>
        <taxon>Insecta</taxon>
        <taxon>Pterygota</taxon>
        <taxon>Neoptera</taxon>
        <taxon>Endopterygota</taxon>
        <taxon>Hymenoptera</taxon>
        <taxon>Tenthredinoidea</taxon>
        <taxon>Diprionidae</taxon>
        <taxon>Diprioninae</taxon>
        <taxon>Neodiprion</taxon>
    </lineage>
</organism>
<evidence type="ECO:0000256" key="2">
    <source>
        <dbReference type="ARBA" id="ARBA00009731"/>
    </source>
</evidence>
<evidence type="ECO:0000256" key="1">
    <source>
        <dbReference type="ARBA" id="ARBA00004389"/>
    </source>
</evidence>
<feature type="transmembrane region" description="Helical" evidence="8">
    <location>
        <begin position="112"/>
        <end position="131"/>
    </location>
</feature>
<keyword evidence="9" id="KW-1185">Reference proteome</keyword>
<keyword evidence="4 8" id="KW-0812">Transmembrane</keyword>
<dbReference type="GO" id="GO:0006488">
    <property type="term" value="P:dolichol-linked oligosaccharide biosynthetic process"/>
    <property type="evidence" value="ECO:0007669"/>
    <property type="project" value="InterPro"/>
</dbReference>
<dbReference type="Gene3D" id="3.40.50.2000">
    <property type="entry name" value="Glycogen Phosphorylase B"/>
    <property type="match status" value="1"/>
</dbReference>
<gene>
    <name evidence="10" type="primary">LOC107227523</name>
</gene>
<keyword evidence="6 8" id="KW-1133">Transmembrane helix</keyword>
<sequence length="210" mass="24124">MNLAHILGASCLFMIALLLRMLYLIFEQNRHIPKLNSRRHPVRTMIVLGSGGHTTEILRIISTMRSKCYSPRIYVRASTDTISEAKVRNIEGNVIDYKVFDIRRSREVHQSYSASVATTILAIFDSIPLVWTQKPDLILCNGPGTCVPLCIVVFILKLMFLTNARVIFIESFCRVKTLSLSGKILYYLADFVIVRWPYLNTYLYRRTVCL</sequence>
<dbReference type="Proteomes" id="UP000829291">
    <property type="component" value="Chromosome 5"/>
</dbReference>
<evidence type="ECO:0000256" key="4">
    <source>
        <dbReference type="ARBA" id="ARBA00022692"/>
    </source>
</evidence>
<dbReference type="CTD" id="199857"/>
<protein>
    <recommendedName>
        <fullName evidence="3">UDP-N-acetylglucosamine transferase subunit ALG14</fullName>
    </recommendedName>
</protein>
<evidence type="ECO:0000256" key="5">
    <source>
        <dbReference type="ARBA" id="ARBA00022824"/>
    </source>
</evidence>